<evidence type="ECO:0000256" key="2">
    <source>
        <dbReference type="ARBA" id="ARBA00022980"/>
    </source>
</evidence>
<protein>
    <submittedName>
        <fullName evidence="4">Uncharacterized protein</fullName>
    </submittedName>
</protein>
<dbReference type="GO" id="GO:0003735">
    <property type="term" value="F:structural constituent of ribosome"/>
    <property type="evidence" value="ECO:0007669"/>
    <property type="project" value="InterPro"/>
</dbReference>
<dbReference type="GO" id="GO:1990904">
    <property type="term" value="C:ribonucleoprotein complex"/>
    <property type="evidence" value="ECO:0007669"/>
    <property type="project" value="UniProtKB-KW"/>
</dbReference>
<gene>
    <name evidence="4" type="ORF">g.5247</name>
</gene>
<evidence type="ECO:0000313" key="4">
    <source>
        <dbReference type="EMBL" id="JAS24591.1"/>
    </source>
</evidence>
<dbReference type="Gene3D" id="1.10.287.3980">
    <property type="match status" value="1"/>
</dbReference>
<dbReference type="InterPro" id="IPR000271">
    <property type="entry name" value="Ribosomal_bL34"/>
</dbReference>
<dbReference type="Pfam" id="PF00468">
    <property type="entry name" value="Ribosomal_L34"/>
    <property type="match status" value="1"/>
</dbReference>
<accession>A0A1B6DFW3</accession>
<name>A0A1B6DFW3_9HEMI</name>
<keyword evidence="2" id="KW-0689">Ribosomal protein</keyword>
<dbReference type="GO" id="GO:0006412">
    <property type="term" value="P:translation"/>
    <property type="evidence" value="ECO:0007669"/>
    <property type="project" value="InterPro"/>
</dbReference>
<sequence>MNVVKNFQNILVYKRLIIPTSKLFSSLENSNRTFSILSIHSPHPHILTKTENVAPRTNWLLNFVRTKIRENFPIPKENIRVKVGGWKTKIKTKGGRAQIMRRILKGRHVLTH</sequence>
<organism evidence="4">
    <name type="scientific">Clastoptera arizonana</name>
    <name type="common">Arizona spittle bug</name>
    <dbReference type="NCBI Taxonomy" id="38151"/>
    <lineage>
        <taxon>Eukaryota</taxon>
        <taxon>Metazoa</taxon>
        <taxon>Ecdysozoa</taxon>
        <taxon>Arthropoda</taxon>
        <taxon>Hexapoda</taxon>
        <taxon>Insecta</taxon>
        <taxon>Pterygota</taxon>
        <taxon>Neoptera</taxon>
        <taxon>Paraneoptera</taxon>
        <taxon>Hemiptera</taxon>
        <taxon>Auchenorrhyncha</taxon>
        <taxon>Cercopoidea</taxon>
        <taxon>Clastopteridae</taxon>
        <taxon>Clastoptera</taxon>
    </lineage>
</organism>
<comment type="similarity">
    <text evidence="1">Belongs to the bacterial ribosomal protein bL34 family.</text>
</comment>
<dbReference type="AlphaFoldDB" id="A0A1B6DFW3"/>
<keyword evidence="3" id="KW-0687">Ribonucleoprotein</keyword>
<evidence type="ECO:0000256" key="1">
    <source>
        <dbReference type="ARBA" id="ARBA00010111"/>
    </source>
</evidence>
<reference evidence="4" key="1">
    <citation type="submission" date="2015-12" db="EMBL/GenBank/DDBJ databases">
        <title>De novo transcriptome assembly of four potential Pierce s Disease insect vectors from Arizona vineyards.</title>
        <authorList>
            <person name="Tassone E.E."/>
        </authorList>
    </citation>
    <scope>NUCLEOTIDE SEQUENCE</scope>
</reference>
<proteinExistence type="inferred from homology"/>
<dbReference type="GO" id="GO:0005840">
    <property type="term" value="C:ribosome"/>
    <property type="evidence" value="ECO:0007669"/>
    <property type="project" value="UniProtKB-KW"/>
</dbReference>
<dbReference type="EMBL" id="GEDC01012707">
    <property type="protein sequence ID" value="JAS24591.1"/>
    <property type="molecule type" value="Transcribed_RNA"/>
</dbReference>
<evidence type="ECO:0000256" key="3">
    <source>
        <dbReference type="ARBA" id="ARBA00023274"/>
    </source>
</evidence>